<evidence type="ECO:0000256" key="4">
    <source>
        <dbReference type="ARBA" id="ARBA00022741"/>
    </source>
</evidence>
<feature type="domain" description="Protein kinase" evidence="9">
    <location>
        <begin position="1"/>
        <end position="203"/>
    </location>
</feature>
<dbReference type="FunFam" id="1.10.510.10:FF:001023">
    <property type="entry name" value="Os07g0541700 protein"/>
    <property type="match status" value="1"/>
</dbReference>
<evidence type="ECO:0000256" key="5">
    <source>
        <dbReference type="ARBA" id="ARBA00022777"/>
    </source>
</evidence>
<dbReference type="InterPro" id="IPR000719">
    <property type="entry name" value="Prot_kinase_dom"/>
</dbReference>
<dbReference type="InterPro" id="IPR008271">
    <property type="entry name" value="Ser/Thr_kinase_AS"/>
</dbReference>
<keyword evidence="5" id="KW-0418">Kinase</keyword>
<evidence type="ECO:0000313" key="11">
    <source>
        <dbReference type="Proteomes" id="UP000467841"/>
    </source>
</evidence>
<name>A0A6D2JL00_9BRAS</name>
<evidence type="ECO:0000313" key="10">
    <source>
        <dbReference type="EMBL" id="CAA7042399.1"/>
    </source>
</evidence>
<proteinExistence type="predicted"/>
<keyword evidence="4" id="KW-0547">Nucleotide-binding</keyword>
<evidence type="ECO:0000256" key="7">
    <source>
        <dbReference type="ARBA" id="ARBA00047899"/>
    </source>
</evidence>
<dbReference type="PROSITE" id="PS00108">
    <property type="entry name" value="PROTEIN_KINASE_ST"/>
    <property type="match status" value="1"/>
</dbReference>
<evidence type="ECO:0000256" key="6">
    <source>
        <dbReference type="ARBA" id="ARBA00022840"/>
    </source>
</evidence>
<dbReference type="Proteomes" id="UP000467841">
    <property type="component" value="Unassembled WGS sequence"/>
</dbReference>
<dbReference type="SUPFAM" id="SSF56112">
    <property type="entry name" value="Protein kinase-like (PK-like)"/>
    <property type="match status" value="1"/>
</dbReference>
<keyword evidence="3" id="KW-0808">Transferase</keyword>
<dbReference type="PANTHER" id="PTHR27007">
    <property type="match status" value="1"/>
</dbReference>
<dbReference type="EMBL" id="CACVBM020001269">
    <property type="protein sequence ID" value="CAA7042399.1"/>
    <property type="molecule type" value="Genomic_DNA"/>
</dbReference>
<gene>
    <name evidence="10" type="ORF">MERR_LOCUS29634</name>
</gene>
<dbReference type="Pfam" id="PF00069">
    <property type="entry name" value="Pkinase"/>
    <property type="match status" value="1"/>
</dbReference>
<keyword evidence="11" id="KW-1185">Reference proteome</keyword>
<reference evidence="10" key="1">
    <citation type="submission" date="2020-01" db="EMBL/GenBank/DDBJ databases">
        <authorList>
            <person name="Mishra B."/>
        </authorList>
    </citation>
    <scope>NUCLEOTIDE SEQUENCE [LARGE SCALE GENOMIC DNA]</scope>
</reference>
<dbReference type="InterPro" id="IPR050528">
    <property type="entry name" value="L-type_Lectin-RKs"/>
</dbReference>
<keyword evidence="2" id="KW-0723">Serine/threonine-protein kinase</keyword>
<dbReference type="SMART" id="SM00220">
    <property type="entry name" value="S_TKc"/>
    <property type="match status" value="1"/>
</dbReference>
<dbReference type="AlphaFoldDB" id="A0A6D2JL00"/>
<dbReference type="Gene3D" id="3.30.200.20">
    <property type="entry name" value="Phosphorylase Kinase, domain 1"/>
    <property type="match status" value="1"/>
</dbReference>
<organism evidence="10 11">
    <name type="scientific">Microthlaspi erraticum</name>
    <dbReference type="NCBI Taxonomy" id="1685480"/>
    <lineage>
        <taxon>Eukaryota</taxon>
        <taxon>Viridiplantae</taxon>
        <taxon>Streptophyta</taxon>
        <taxon>Embryophyta</taxon>
        <taxon>Tracheophyta</taxon>
        <taxon>Spermatophyta</taxon>
        <taxon>Magnoliopsida</taxon>
        <taxon>eudicotyledons</taxon>
        <taxon>Gunneridae</taxon>
        <taxon>Pentapetalae</taxon>
        <taxon>rosids</taxon>
        <taxon>malvids</taxon>
        <taxon>Brassicales</taxon>
        <taxon>Brassicaceae</taxon>
        <taxon>Coluteocarpeae</taxon>
        <taxon>Microthlaspi</taxon>
    </lineage>
</organism>
<evidence type="ECO:0000256" key="2">
    <source>
        <dbReference type="ARBA" id="ARBA00022527"/>
    </source>
</evidence>
<dbReference type="EC" id="2.7.11.1" evidence="1"/>
<evidence type="ECO:0000256" key="3">
    <source>
        <dbReference type="ARBA" id="ARBA00022679"/>
    </source>
</evidence>
<comment type="caution">
    <text evidence="10">The sequence shown here is derived from an EMBL/GenBank/DDBJ whole genome shotgun (WGS) entry which is preliminary data.</text>
</comment>
<dbReference type="Gene3D" id="1.10.510.10">
    <property type="entry name" value="Transferase(Phosphotransferase) domain 1"/>
    <property type="match status" value="1"/>
</dbReference>
<dbReference type="PROSITE" id="PS50011">
    <property type="entry name" value="PROTEIN_KINASE_DOM"/>
    <property type="match status" value="1"/>
</dbReference>
<evidence type="ECO:0000256" key="1">
    <source>
        <dbReference type="ARBA" id="ARBA00012513"/>
    </source>
</evidence>
<dbReference type="InterPro" id="IPR011009">
    <property type="entry name" value="Kinase-like_dom_sf"/>
</dbReference>
<dbReference type="GO" id="GO:0005524">
    <property type="term" value="F:ATP binding"/>
    <property type="evidence" value="ECO:0007669"/>
    <property type="project" value="UniProtKB-KW"/>
</dbReference>
<dbReference type="GO" id="GO:0004674">
    <property type="term" value="F:protein serine/threonine kinase activity"/>
    <property type="evidence" value="ECO:0007669"/>
    <property type="project" value="UniProtKB-KW"/>
</dbReference>
<evidence type="ECO:0000259" key="9">
    <source>
        <dbReference type="PROSITE" id="PS50011"/>
    </source>
</evidence>
<sequence length="203" mass="23018">METHQGKEGAQDRAYYRAKRVGTISALKRSRHNSTEGRTEFLAELSIIACLRHTNLVQLQGWCNEKGELLLVYEFMPNGSLDKISRIKAEAVSLDWSHRLNVAIGLASALLYLHHKCEQQVVHRDIKTTNIMLDINFNAWLGDFGLARLTEHINSPVSTLTAGTMDYLAHEYLQYGTTTKKIYAFSYGVVILRSDAFSTIRKE</sequence>
<protein>
    <recommendedName>
        <fullName evidence="1">non-specific serine/threonine protein kinase</fullName>
        <ecNumber evidence="1">2.7.11.1</ecNumber>
    </recommendedName>
</protein>
<dbReference type="OrthoDB" id="2019747at2759"/>
<keyword evidence="6" id="KW-0067">ATP-binding</keyword>
<comment type="catalytic activity">
    <reaction evidence="7">
        <text>L-threonyl-[protein] + ATP = O-phospho-L-threonyl-[protein] + ADP + H(+)</text>
        <dbReference type="Rhea" id="RHEA:46608"/>
        <dbReference type="Rhea" id="RHEA-COMP:11060"/>
        <dbReference type="Rhea" id="RHEA-COMP:11605"/>
        <dbReference type="ChEBI" id="CHEBI:15378"/>
        <dbReference type="ChEBI" id="CHEBI:30013"/>
        <dbReference type="ChEBI" id="CHEBI:30616"/>
        <dbReference type="ChEBI" id="CHEBI:61977"/>
        <dbReference type="ChEBI" id="CHEBI:456216"/>
        <dbReference type="EC" id="2.7.11.1"/>
    </reaction>
</comment>
<comment type="catalytic activity">
    <reaction evidence="8">
        <text>L-seryl-[protein] + ATP = O-phospho-L-seryl-[protein] + ADP + H(+)</text>
        <dbReference type="Rhea" id="RHEA:17989"/>
        <dbReference type="Rhea" id="RHEA-COMP:9863"/>
        <dbReference type="Rhea" id="RHEA-COMP:11604"/>
        <dbReference type="ChEBI" id="CHEBI:15378"/>
        <dbReference type="ChEBI" id="CHEBI:29999"/>
        <dbReference type="ChEBI" id="CHEBI:30616"/>
        <dbReference type="ChEBI" id="CHEBI:83421"/>
        <dbReference type="ChEBI" id="CHEBI:456216"/>
        <dbReference type="EC" id="2.7.11.1"/>
    </reaction>
</comment>
<evidence type="ECO:0000256" key="8">
    <source>
        <dbReference type="ARBA" id="ARBA00048679"/>
    </source>
</evidence>
<accession>A0A6D2JL00</accession>